<name>A0A1H1L409_9MICO</name>
<dbReference type="InterPro" id="IPR005801">
    <property type="entry name" value="ADC_synthase"/>
</dbReference>
<evidence type="ECO:0000313" key="3">
    <source>
        <dbReference type="Proteomes" id="UP000199649"/>
    </source>
</evidence>
<dbReference type="STRING" id="684552.SAMN04489719_0395"/>
<protein>
    <submittedName>
        <fullName evidence="2">Anthranilate synthase component 1</fullName>
    </submittedName>
</protein>
<accession>A0A1H1L409</accession>
<dbReference type="PANTHER" id="PTHR11236">
    <property type="entry name" value="AMINOBENZOATE/ANTHRANILATE SYNTHASE"/>
    <property type="match status" value="1"/>
</dbReference>
<proteinExistence type="predicted"/>
<dbReference type="GO" id="GO:0008153">
    <property type="term" value="P:4-aminobenzoate biosynthetic process"/>
    <property type="evidence" value="ECO:0007669"/>
    <property type="project" value="TreeGrafter"/>
</dbReference>
<dbReference type="Pfam" id="PF00425">
    <property type="entry name" value="Chorismate_bind"/>
    <property type="match status" value="1"/>
</dbReference>
<reference evidence="3" key="1">
    <citation type="submission" date="2016-10" db="EMBL/GenBank/DDBJ databases">
        <authorList>
            <person name="Varghese N."/>
            <person name="Submissions S."/>
        </authorList>
    </citation>
    <scope>NUCLEOTIDE SEQUENCE [LARGE SCALE GENOMIC DNA]</scope>
    <source>
        <strain evidence="3">DSM 22965</strain>
    </source>
</reference>
<organism evidence="2 3">
    <name type="scientific">Agrococcus carbonis</name>
    <dbReference type="NCBI Taxonomy" id="684552"/>
    <lineage>
        <taxon>Bacteria</taxon>
        <taxon>Bacillati</taxon>
        <taxon>Actinomycetota</taxon>
        <taxon>Actinomycetes</taxon>
        <taxon>Micrococcales</taxon>
        <taxon>Microbacteriaceae</taxon>
        <taxon>Agrococcus</taxon>
    </lineage>
</organism>
<dbReference type="AlphaFoldDB" id="A0A1H1L409"/>
<dbReference type="Proteomes" id="UP000199649">
    <property type="component" value="Chromosome I"/>
</dbReference>
<dbReference type="RefSeq" id="WP_092665454.1">
    <property type="nucleotide sequence ID" value="NZ_LT629734.1"/>
</dbReference>
<gene>
    <name evidence="2" type="ORF">SAMN04489719_0395</name>
</gene>
<dbReference type="EMBL" id="LT629734">
    <property type="protein sequence ID" value="SDR69012.1"/>
    <property type="molecule type" value="Genomic_DNA"/>
</dbReference>
<dbReference type="GO" id="GO:0005737">
    <property type="term" value="C:cytoplasm"/>
    <property type="evidence" value="ECO:0007669"/>
    <property type="project" value="TreeGrafter"/>
</dbReference>
<dbReference type="InterPro" id="IPR015890">
    <property type="entry name" value="Chorismate_C"/>
</dbReference>
<dbReference type="SUPFAM" id="SSF56322">
    <property type="entry name" value="ADC synthase"/>
    <property type="match status" value="1"/>
</dbReference>
<dbReference type="PRINTS" id="PR00095">
    <property type="entry name" value="ANTSNTHASEI"/>
</dbReference>
<feature type="domain" description="Chorismate-utilising enzyme C-terminal" evidence="1">
    <location>
        <begin position="186"/>
        <end position="434"/>
    </location>
</feature>
<dbReference type="GO" id="GO:0000162">
    <property type="term" value="P:L-tryptophan biosynthetic process"/>
    <property type="evidence" value="ECO:0007669"/>
    <property type="project" value="TreeGrafter"/>
</dbReference>
<dbReference type="OrthoDB" id="3518032at2"/>
<sequence length="447" mass="46899">MPATSAPLQAHLGARWAAGVETTPEAAFAALEVEACDVVWLDSSSEGSHLIGTGAHVLVVRDGRAELDGEPVPGDALAALEAARAALPGPWVGWLGYESGVRMLGLDPVGDAGPGADADPGGDADPGARFPEAAWLLLDRWVVVDGRSAQLQSRDGEPWSLPEAEPRLPSMATIDPAQLRWRDDDAGYAEKVERCRAHIREGDSYVLCLTTAIEAPPIDAVATHGRLRSASPVHHGGLLRIAGVTVSSASPETFLRVEGGIATTRPIKGTRRRGADDDAALALELYESEKERAENVMIVDLCRNDLQRVCAPGTVEVTSLLGVESYPTVHQLVSTVQGRLLPGVGPLDTVRALFPAGSMTGAPKRRTVELLQALEGGRRGVYSGCFGLVAGETCHLAMVIRSVVADAHGTHIGVGGGITALSEPAFEVEELHVKAAALLASLVPRDD</sequence>
<dbReference type="InterPro" id="IPR019999">
    <property type="entry name" value="Anth_synth_I-like"/>
</dbReference>
<dbReference type="PANTHER" id="PTHR11236:SF18">
    <property type="entry name" value="AMINODEOXYCHORISMATE SYNTHASE"/>
    <property type="match status" value="1"/>
</dbReference>
<dbReference type="GO" id="GO:0046820">
    <property type="term" value="F:4-amino-4-deoxychorismate synthase activity"/>
    <property type="evidence" value="ECO:0007669"/>
    <property type="project" value="TreeGrafter"/>
</dbReference>
<keyword evidence="3" id="KW-1185">Reference proteome</keyword>
<evidence type="ECO:0000313" key="2">
    <source>
        <dbReference type="EMBL" id="SDR69012.1"/>
    </source>
</evidence>
<dbReference type="Gene3D" id="3.60.120.10">
    <property type="entry name" value="Anthranilate synthase"/>
    <property type="match status" value="1"/>
</dbReference>
<evidence type="ECO:0000259" key="1">
    <source>
        <dbReference type="Pfam" id="PF00425"/>
    </source>
</evidence>